<accession>A0A1D6NEM2</accession>
<dbReference type="ExpressionAtlas" id="A0A1D6NEM2">
    <property type="expression patterns" value="baseline and differential"/>
</dbReference>
<dbReference type="PANTHER" id="PTHR13161">
    <property type="entry name" value="SPLICING FACTOR SUPPRESSOR OF WHITE APRICOT"/>
    <property type="match status" value="1"/>
</dbReference>
<dbReference type="PaxDb" id="4577-GRMZM2G420334_P01"/>
<feature type="region of interest" description="Disordered" evidence="1">
    <location>
        <begin position="24"/>
        <end position="74"/>
    </location>
</feature>
<organism evidence="2">
    <name type="scientific">Zea mays</name>
    <name type="common">Maize</name>
    <dbReference type="NCBI Taxonomy" id="4577"/>
    <lineage>
        <taxon>Eukaryota</taxon>
        <taxon>Viridiplantae</taxon>
        <taxon>Streptophyta</taxon>
        <taxon>Embryophyta</taxon>
        <taxon>Tracheophyta</taxon>
        <taxon>Spermatophyta</taxon>
        <taxon>Magnoliopsida</taxon>
        <taxon>Liliopsida</taxon>
        <taxon>Poales</taxon>
        <taxon>Poaceae</taxon>
        <taxon>PACMAD clade</taxon>
        <taxon>Panicoideae</taxon>
        <taxon>Andropogonodae</taxon>
        <taxon>Andropogoneae</taxon>
        <taxon>Tripsacinae</taxon>
        <taxon>Zea</taxon>
    </lineage>
</organism>
<dbReference type="eggNOG" id="KOG1847">
    <property type="taxonomic scope" value="Eukaryota"/>
</dbReference>
<reference evidence="2" key="1">
    <citation type="submission" date="2015-12" db="EMBL/GenBank/DDBJ databases">
        <title>Update maize B73 reference genome by single molecule sequencing technologies.</title>
        <authorList>
            <consortium name="Maize Genome Sequencing Project"/>
            <person name="Ware D."/>
        </authorList>
    </citation>
    <scope>NUCLEOTIDE SEQUENCE [LARGE SCALE GENOMIC DNA]</scope>
    <source>
        <tissue evidence="2">Seedling</tissue>
    </source>
</reference>
<dbReference type="InParanoid" id="A0A1D6NEM2"/>
<gene>
    <name evidence="2" type="ORF">ZEAMMB73_Zm00001d043745</name>
</gene>
<feature type="compositionally biased region" description="Basic and acidic residues" evidence="1">
    <location>
        <begin position="273"/>
        <end position="286"/>
    </location>
</feature>
<sequence>MPDHHLHIYFRYLVDHPQLLKDDADAVGTNKGSTEREHASSGGALSLLGTTYDSGDEDEGTLPRSSESMNPRNSMTSEALMCRAIPSHMVEVLTTRTKEILVTGGTEEILRVTTEALLSALTTVLDQDALSERISNGEADASLTVASKEADSSEASMTKEQKLKAERLRRAKMFAAIIKSGDKKMNDLAVFAAIIKSGDKKMNDLAASSDPTSEAAKAIPDMNVSGLDQQSVAKEREGSSDPFEHEGPNLTNHNKDSDDEPNRVRKYRKKHRESHEEKDESEDIYKHSRKRHHPEHSRGPSKDVHKHKHKSLKVAQKCPRLDQVPSLNQTSCSMTLHNQLR</sequence>
<dbReference type="EMBL" id="CM007649">
    <property type="protein sequence ID" value="ONM38932.1"/>
    <property type="molecule type" value="Genomic_DNA"/>
</dbReference>
<proteinExistence type="predicted"/>
<dbReference type="InterPro" id="IPR040397">
    <property type="entry name" value="SWAP"/>
</dbReference>
<feature type="region of interest" description="Disordered" evidence="1">
    <location>
        <begin position="205"/>
        <end position="324"/>
    </location>
</feature>
<evidence type="ECO:0000256" key="1">
    <source>
        <dbReference type="SAM" id="MobiDB-lite"/>
    </source>
</evidence>
<dbReference type="STRING" id="4577.A0A1D6NEM2"/>
<dbReference type="PANTHER" id="PTHR13161:SF15">
    <property type="entry name" value="SPLICING FACTOR, SUPPRESSOR OF WHITE-APRICOT HOMOLOG"/>
    <property type="match status" value="1"/>
</dbReference>
<protein>
    <submittedName>
        <fullName evidence="2">SWAP (Suppressor-of-White-APricot)/surp domain-containing protein</fullName>
    </submittedName>
</protein>
<name>A0A1D6NEM2_MAIZE</name>
<feature type="compositionally biased region" description="Basic and acidic residues" evidence="1">
    <location>
        <begin position="233"/>
        <end position="263"/>
    </location>
</feature>
<feature type="compositionally biased region" description="Polar residues" evidence="1">
    <location>
        <begin position="63"/>
        <end position="74"/>
    </location>
</feature>
<evidence type="ECO:0000313" key="2">
    <source>
        <dbReference type="EMBL" id="ONM38932.1"/>
    </source>
</evidence>
<dbReference type="AlphaFoldDB" id="A0A1D6NEM2"/>